<dbReference type="InterPro" id="IPR011990">
    <property type="entry name" value="TPR-like_helical_dom_sf"/>
</dbReference>
<feature type="region of interest" description="Disordered" evidence="1">
    <location>
        <begin position="158"/>
        <end position="178"/>
    </location>
</feature>
<organism evidence="2 3">
    <name type="scientific">Batillaria attramentaria</name>
    <dbReference type="NCBI Taxonomy" id="370345"/>
    <lineage>
        <taxon>Eukaryota</taxon>
        <taxon>Metazoa</taxon>
        <taxon>Spiralia</taxon>
        <taxon>Lophotrochozoa</taxon>
        <taxon>Mollusca</taxon>
        <taxon>Gastropoda</taxon>
        <taxon>Caenogastropoda</taxon>
        <taxon>Sorbeoconcha</taxon>
        <taxon>Cerithioidea</taxon>
        <taxon>Batillariidae</taxon>
        <taxon>Batillaria</taxon>
    </lineage>
</organism>
<dbReference type="SUPFAM" id="SSF48452">
    <property type="entry name" value="TPR-like"/>
    <property type="match status" value="2"/>
</dbReference>
<dbReference type="Proteomes" id="UP001519460">
    <property type="component" value="Unassembled WGS sequence"/>
</dbReference>
<dbReference type="EMBL" id="JACVVK020000039">
    <property type="protein sequence ID" value="KAK7500148.1"/>
    <property type="molecule type" value="Genomic_DNA"/>
</dbReference>
<proteinExistence type="predicted"/>
<evidence type="ECO:0000313" key="2">
    <source>
        <dbReference type="EMBL" id="KAK7500148.1"/>
    </source>
</evidence>
<accession>A0ABD0LMC2</accession>
<dbReference type="InterPro" id="IPR039278">
    <property type="entry name" value="Red1"/>
</dbReference>
<gene>
    <name evidence="2" type="ORF">BaRGS_00008695</name>
</gene>
<feature type="compositionally biased region" description="Basic and acidic residues" evidence="1">
    <location>
        <begin position="169"/>
        <end position="178"/>
    </location>
</feature>
<dbReference type="AlphaFoldDB" id="A0ABD0LMC2"/>
<dbReference type="Gene3D" id="1.25.40.10">
    <property type="entry name" value="Tetratricopeptide repeat domain"/>
    <property type="match status" value="2"/>
</dbReference>
<sequence length="488" mass="55160">MSEIAEKLAIPWHSKRDLATPLDTLAGYLGQAVNPDPTQPLDQCTSPQYVQAVQNLAELLRSRKKCREACKILEEVLKWAPHLEDVWLTATDIYAGCHDYDSAKQDCSDDGLEHMEQFVISHFDSTTEEMSRVDPNFLFCKLLALDFPVRKRLPPVEEDVEQTAGTGHSGEEASPAREGRCRGMTCTCCACSSGSLYSKLLALDIPVRKRLPPVKEELKEMLLQRDVYLWLCYCLLLELQGETEEAVDVFELALSSTTQAAHLALLWKCYVQFLYRRCQSSHSPATQSFQQQLQEAMFRSITTAPTLVPIRFPRQHQTQQQQWRDLSHVTNLVEFYVSMVPPDSRATALQTFYDLMPDNIPLLIRCVETALADGQLRRARSLCTAAVYDKTANLQLWKLVLALAQMEGTPKEVERLYVRAVRSLPLSVSLWKDPDSAFVFFCLSHPTRQFLLFEVSQENPVAVHTILAHCQDLGLNIQGYVATISATS</sequence>
<evidence type="ECO:0000313" key="3">
    <source>
        <dbReference type="Proteomes" id="UP001519460"/>
    </source>
</evidence>
<dbReference type="PANTHER" id="PTHR21563:SF3">
    <property type="entry name" value="ZINC FINGER C3H1 DOMAIN-CONTAINING PROTEIN"/>
    <property type="match status" value="1"/>
</dbReference>
<name>A0ABD0LMC2_9CAEN</name>
<comment type="caution">
    <text evidence="2">The sequence shown here is derived from an EMBL/GenBank/DDBJ whole genome shotgun (WGS) entry which is preliminary data.</text>
</comment>
<evidence type="ECO:0000256" key="1">
    <source>
        <dbReference type="SAM" id="MobiDB-lite"/>
    </source>
</evidence>
<reference evidence="2 3" key="1">
    <citation type="journal article" date="2023" name="Sci. Data">
        <title>Genome assembly of the Korean intertidal mud-creeper Batillaria attramentaria.</title>
        <authorList>
            <person name="Patra A.K."/>
            <person name="Ho P.T."/>
            <person name="Jun S."/>
            <person name="Lee S.J."/>
            <person name="Kim Y."/>
            <person name="Won Y.J."/>
        </authorList>
    </citation>
    <scope>NUCLEOTIDE SEQUENCE [LARGE SCALE GENOMIC DNA]</scope>
    <source>
        <strain evidence="2">Wonlab-2016</strain>
    </source>
</reference>
<keyword evidence="3" id="KW-1185">Reference proteome</keyword>
<dbReference type="PANTHER" id="PTHR21563">
    <property type="entry name" value="ZINC FINGER C3H1 DOMAIN-CONTAINING PROTEIN"/>
    <property type="match status" value="1"/>
</dbReference>
<protein>
    <submittedName>
        <fullName evidence="2">Uncharacterized protein</fullName>
    </submittedName>
</protein>